<proteinExistence type="inferred from homology"/>
<dbReference type="InterPro" id="IPR013785">
    <property type="entry name" value="Aldolase_TIM"/>
</dbReference>
<gene>
    <name evidence="4" type="ORF">IF188_10350</name>
</gene>
<dbReference type="EMBL" id="JACXZS010000006">
    <property type="protein sequence ID" value="MBD3942097.1"/>
    <property type="molecule type" value="Genomic_DNA"/>
</dbReference>
<dbReference type="PROSITE" id="PS00666">
    <property type="entry name" value="DHDPS_2"/>
    <property type="match status" value="1"/>
</dbReference>
<dbReference type="PIRSF" id="PIRSF001365">
    <property type="entry name" value="DHDPS"/>
    <property type="match status" value="1"/>
</dbReference>
<dbReference type="RefSeq" id="WP_191171728.1">
    <property type="nucleotide sequence ID" value="NZ_JACXZS010000006.1"/>
</dbReference>
<comment type="caution">
    <text evidence="4">The sequence shown here is derived from an EMBL/GenBank/DDBJ whole genome shotgun (WGS) entry which is preliminary data.</text>
</comment>
<dbReference type="SUPFAM" id="SSF51569">
    <property type="entry name" value="Aldolase"/>
    <property type="match status" value="1"/>
</dbReference>
<keyword evidence="2" id="KW-0704">Schiff base</keyword>
<evidence type="ECO:0000256" key="2">
    <source>
        <dbReference type="ARBA" id="ARBA00023270"/>
    </source>
</evidence>
<keyword evidence="1 3" id="KW-0456">Lyase</keyword>
<dbReference type="Proteomes" id="UP000598426">
    <property type="component" value="Unassembled WGS sequence"/>
</dbReference>
<sequence length="307" mass="31535">MTVALRGVIPPLVTPLTDEGELDSASLERLVGHLADAGVDGLFVGGSSGEVALQTDDVRVRTLQVAVAAAGGLPVLAGAIDTGTARVVEHARRAQDAGAAGVVVTPPFYVAPHPDEIVAHYRAVAAAVDIPVIAYDIPSATHVPLPLPALQALAEEGTIVALKDSSGDLGRFRVAVERVAHTGIGLLTGSEVFADLALQAGATGMVPGLGNVDPDGYVRIQRAVEAGDHAAAAAEQLRLIELFQIVDVADRTRIGFTAGALGAFKAALHLRGVIASPRTFAPFLPLDDAEVARIRGLLVEAGLPVIR</sequence>
<dbReference type="InterPro" id="IPR020625">
    <property type="entry name" value="Schiff_base-form_aldolases_AS"/>
</dbReference>
<keyword evidence="5" id="KW-1185">Reference proteome</keyword>
<evidence type="ECO:0000313" key="5">
    <source>
        <dbReference type="Proteomes" id="UP000598426"/>
    </source>
</evidence>
<dbReference type="PRINTS" id="PR00146">
    <property type="entry name" value="DHPICSNTHASE"/>
</dbReference>
<reference evidence="4 5" key="1">
    <citation type="submission" date="2020-09" db="EMBL/GenBank/DDBJ databases">
        <title>Isolation and identification of active actinomycetes.</title>
        <authorList>
            <person name="Li X."/>
        </authorList>
    </citation>
    <scope>NUCLEOTIDE SEQUENCE [LARGE SCALE GENOMIC DNA]</scope>
    <source>
        <strain evidence="4 5">NEAU-LLC</strain>
    </source>
</reference>
<dbReference type="CDD" id="cd00408">
    <property type="entry name" value="DHDPS-like"/>
    <property type="match status" value="1"/>
</dbReference>
<evidence type="ECO:0000256" key="1">
    <source>
        <dbReference type="ARBA" id="ARBA00023239"/>
    </source>
</evidence>
<dbReference type="Gene3D" id="3.20.20.70">
    <property type="entry name" value="Aldolase class I"/>
    <property type="match status" value="1"/>
</dbReference>
<organism evidence="4 5">
    <name type="scientific">Microbacterium helvum</name>
    <dbReference type="NCBI Taxonomy" id="2773713"/>
    <lineage>
        <taxon>Bacteria</taxon>
        <taxon>Bacillati</taxon>
        <taxon>Actinomycetota</taxon>
        <taxon>Actinomycetes</taxon>
        <taxon>Micrococcales</taxon>
        <taxon>Microbacteriaceae</taxon>
        <taxon>Microbacterium</taxon>
    </lineage>
</organism>
<dbReference type="PANTHER" id="PTHR12128:SF51">
    <property type="entry name" value="BLL4205 PROTEIN"/>
    <property type="match status" value="1"/>
</dbReference>
<name>A0ABR8NQQ3_9MICO</name>
<evidence type="ECO:0000313" key="4">
    <source>
        <dbReference type="EMBL" id="MBD3942097.1"/>
    </source>
</evidence>
<evidence type="ECO:0000256" key="3">
    <source>
        <dbReference type="PIRNR" id="PIRNR001365"/>
    </source>
</evidence>
<dbReference type="InterPro" id="IPR002220">
    <property type="entry name" value="DapA-like"/>
</dbReference>
<protein>
    <submittedName>
        <fullName evidence="4">Dihydrodipicolinate synthase family protein</fullName>
    </submittedName>
</protein>
<comment type="similarity">
    <text evidence="3">Belongs to the DapA family.</text>
</comment>
<dbReference type="Pfam" id="PF00701">
    <property type="entry name" value="DHDPS"/>
    <property type="match status" value="1"/>
</dbReference>
<accession>A0ABR8NQQ3</accession>
<dbReference type="SMART" id="SM01130">
    <property type="entry name" value="DHDPS"/>
    <property type="match status" value="1"/>
</dbReference>
<dbReference type="PANTHER" id="PTHR12128">
    <property type="entry name" value="DIHYDRODIPICOLINATE SYNTHASE"/>
    <property type="match status" value="1"/>
</dbReference>